<protein>
    <submittedName>
        <fullName evidence="1">Uncharacterized protein</fullName>
    </submittedName>
</protein>
<dbReference type="VEuPathDB" id="ToxoDB:CSUI_002375"/>
<dbReference type="Proteomes" id="UP000221165">
    <property type="component" value="Unassembled WGS sequence"/>
</dbReference>
<dbReference type="AlphaFoldDB" id="A0A2C6KIA7"/>
<dbReference type="RefSeq" id="XP_067925445.1">
    <property type="nucleotide sequence ID" value="XM_068062577.1"/>
</dbReference>
<keyword evidence="2" id="KW-1185">Reference proteome</keyword>
<name>A0A2C6KIA7_9APIC</name>
<gene>
    <name evidence="1" type="ORF">CSUI_002375</name>
</gene>
<accession>A0A2C6KIA7</accession>
<proteinExistence type="predicted"/>
<sequence length="79" mass="8927">MREESQSKLQDALRPRLVTLLFQDSTGRNITRLPLYLSRMGSGITRAVARSPHHMRLRDLLTTASTAGGHVSLDQLRDR</sequence>
<reference evidence="1 2" key="1">
    <citation type="journal article" date="2017" name="Int. J. Parasitol.">
        <title>The genome of the protozoan parasite Cystoisospora suis and a reverse vaccinology approach to identify vaccine candidates.</title>
        <authorList>
            <person name="Palmieri N."/>
            <person name="Shrestha A."/>
            <person name="Ruttkowski B."/>
            <person name="Beck T."/>
            <person name="Vogl C."/>
            <person name="Tomley F."/>
            <person name="Blake D.P."/>
            <person name="Joachim A."/>
        </authorList>
    </citation>
    <scope>NUCLEOTIDE SEQUENCE [LARGE SCALE GENOMIC DNA]</scope>
    <source>
        <strain evidence="1 2">Wien I</strain>
    </source>
</reference>
<comment type="caution">
    <text evidence="1">The sequence shown here is derived from an EMBL/GenBank/DDBJ whole genome shotgun (WGS) entry which is preliminary data.</text>
</comment>
<evidence type="ECO:0000313" key="1">
    <source>
        <dbReference type="EMBL" id="PHJ23771.1"/>
    </source>
</evidence>
<organism evidence="1 2">
    <name type="scientific">Cystoisospora suis</name>
    <dbReference type="NCBI Taxonomy" id="483139"/>
    <lineage>
        <taxon>Eukaryota</taxon>
        <taxon>Sar</taxon>
        <taxon>Alveolata</taxon>
        <taxon>Apicomplexa</taxon>
        <taxon>Conoidasida</taxon>
        <taxon>Coccidia</taxon>
        <taxon>Eucoccidiorida</taxon>
        <taxon>Eimeriorina</taxon>
        <taxon>Sarcocystidae</taxon>
        <taxon>Cystoisospora</taxon>
    </lineage>
</organism>
<dbReference type="EMBL" id="MIGC01001013">
    <property type="protein sequence ID" value="PHJ23771.1"/>
    <property type="molecule type" value="Genomic_DNA"/>
</dbReference>
<dbReference type="GeneID" id="94425788"/>
<evidence type="ECO:0000313" key="2">
    <source>
        <dbReference type="Proteomes" id="UP000221165"/>
    </source>
</evidence>